<dbReference type="CDD" id="cd00081">
    <property type="entry name" value="Hint"/>
    <property type="match status" value="1"/>
</dbReference>
<evidence type="ECO:0000256" key="3">
    <source>
        <dbReference type="SAM" id="SignalP"/>
    </source>
</evidence>
<sequence length="1382" mass="146297">MRTTAFLAVASTFLTLAQPVAAAPRSATVAEEDAATTLRSELGVQAREEQCRAGRVLHSGQYNVKQAMSELLAGSPEELHQAIGWDSMAPPLSEGTQGLLDAADADRSYVQLVRQDIQRYLGELEEVADPFTNWDPDWFLEGNPPNFYEDYRRFLQSTAPYNSTPTALISAWHPEPDAASLDRALEVAEETEVGWIASSLRAYGTADDIRLFLQFGGLPTEAPASGTSAFWTMVEDLKNRWASCDHENPYDPDRVLDDALSVAHQEWLEETGAQAAQRAAIVDAEVRAYDLLNDAHLHMLNAVSLAWLADWLLHWQRYWDGQEPDSLFYPSPETFESAATWLRFTQTNTGRYATAAREAADAAEAEVARVETAQREAAAIAAAQGWPEGRGLTYAQQSAQVVRGMAASTEAAAQATRTAQHATEAAVGESHTLLELAMTRGHAVQAEFRRAAAEEAAEQAAAAAASAASAAQEAEAQAERAREAQDTAEAAEAEAAELAAEVQRHREAAENERETAASARAEAEDERSRAMAAEARAAAQREAAATALADAQTAGSTAQDKLEAAEIAEAEAREAREQAESAERNRDATAARARALQAAAAAAEGTASAGEARQAADEAQAAADTAASAATAARAAADEATDAAVNARAAATEATGAAGRARSHAESAWSGAVDTYARAQDAHAAAAEAIDASEQAAEQAATAQQQADVSAQAAADARENATEARDEADAARAASARATGHAHGTAQSAMAARDAATTAIDPANEAIILGAPYRESNPAAGLTVLTGQAALSVAEQQATAAEARSAAAREAAREARELADEADADARAAAEAAANAAEDSAAALASAEAAHDSAVSAADAAQAARAADERAQQHSSAAWEDAVLADSAADDAERDARAARDAATEAEQDAEAARDSADQAEQDAGWAQSVATEADSDADEAETAAANAREHASAAQEAAERAEAAERERLRRLAAEVAALEADESGSTGYVDAPLDLSDEEVLRQECGDACVQEYREALAQANADVIDFVIDLGAEVLLEVVGVNDLRRCFGDGDIESCLWSLVDVASLIVAVGKLPDVSRAIVRVATEVPGFFSAVDRAKERVEQLRRVVEAARWAPCNSFLPGTGVVLADGGVRDIEDVRVGDLVLATDPDTGRTVAKPVTREITGDGEKNLVDITVTAGGTDDILTATSEHPFWVEELDAWVDAGQLRPGQWLRTSAGTHVQITAVAHRTHEATVHNLTVADLNTYYVSVAGTDALVHNASGCIPELRNWAPRYFQVGPDNQSVQLSRERMNHILIRHHPRYFSTPPTQRQSFFRDGMTISDVEDVIRTTLMQNRAEIAATPFSENATVYSVIDGVRYELTVRVGLVQHFTPLKPERRN</sequence>
<reference evidence="5 6" key="1">
    <citation type="submission" date="2017-05" db="EMBL/GenBank/DDBJ databases">
        <title>Complete genome sequence of Streptomyces sp. SCSIO 03032 revealed the diverse biosynthetic pathways for its bioactive secondary metabolites.</title>
        <authorList>
            <person name="Ma L."/>
            <person name="Zhu Y."/>
            <person name="Zhang W."/>
            <person name="Zhang G."/>
            <person name="Tian X."/>
            <person name="Zhang S."/>
            <person name="Zhang C."/>
        </authorList>
    </citation>
    <scope>NUCLEOTIDE SEQUENCE [LARGE SCALE GENOMIC DNA]</scope>
    <source>
        <strain evidence="5 6">SCSIO 03032</strain>
    </source>
</reference>
<feature type="region of interest" description="Disordered" evidence="2">
    <location>
        <begin position="471"/>
        <end position="538"/>
    </location>
</feature>
<keyword evidence="6" id="KW-1185">Reference proteome</keyword>
<gene>
    <name evidence="5" type="ORF">CAG99_26785</name>
</gene>
<dbReference type="SUPFAM" id="SSF51294">
    <property type="entry name" value="Hedgehog/intein (Hint) domain"/>
    <property type="match status" value="1"/>
</dbReference>
<dbReference type="KEGG" id="smao:CAG99_26785"/>
<dbReference type="SMART" id="SM00306">
    <property type="entry name" value="HintN"/>
    <property type="match status" value="1"/>
</dbReference>
<evidence type="ECO:0000256" key="1">
    <source>
        <dbReference type="SAM" id="Coils"/>
    </source>
</evidence>
<feature type="compositionally biased region" description="Basic and acidic residues" evidence="2">
    <location>
        <begin position="570"/>
        <end position="589"/>
    </location>
</feature>
<keyword evidence="3" id="KW-0732">Signal</keyword>
<name>A0A1W7D4T1_9ACTN</name>
<feature type="domain" description="Hint" evidence="4">
    <location>
        <begin position="1119"/>
        <end position="1220"/>
    </location>
</feature>
<evidence type="ECO:0000313" key="5">
    <source>
        <dbReference type="EMBL" id="ARQ71957.1"/>
    </source>
</evidence>
<feature type="region of interest" description="Disordered" evidence="2">
    <location>
        <begin position="687"/>
        <end position="750"/>
    </location>
</feature>
<feature type="coiled-coil region" evidence="1">
    <location>
        <begin position="791"/>
        <end position="832"/>
    </location>
</feature>
<feature type="region of interest" description="Disordered" evidence="2">
    <location>
        <begin position="570"/>
        <end position="593"/>
    </location>
</feature>
<dbReference type="Pfam" id="PF07591">
    <property type="entry name" value="PT-HINT"/>
    <property type="match status" value="1"/>
</dbReference>
<dbReference type="InterPro" id="IPR003587">
    <property type="entry name" value="Hint_dom_N"/>
</dbReference>
<dbReference type="InterPro" id="IPR036844">
    <property type="entry name" value="Hint_dom_sf"/>
</dbReference>
<feature type="region of interest" description="Disordered" evidence="2">
    <location>
        <begin position="887"/>
        <end position="966"/>
    </location>
</feature>
<protein>
    <recommendedName>
        <fullName evidence="4">Hint domain-containing protein</fullName>
    </recommendedName>
</protein>
<feature type="compositionally biased region" description="Low complexity" evidence="2">
    <location>
        <begin position="731"/>
        <end position="750"/>
    </location>
</feature>
<proteinExistence type="predicted"/>
<dbReference type="Gene3D" id="2.170.16.10">
    <property type="entry name" value="Hedgehog/Intein (Hint) domain"/>
    <property type="match status" value="1"/>
</dbReference>
<evidence type="ECO:0000256" key="2">
    <source>
        <dbReference type="SAM" id="MobiDB-lite"/>
    </source>
</evidence>
<feature type="compositionally biased region" description="Basic and acidic residues" evidence="2">
    <location>
        <begin position="716"/>
        <end position="730"/>
    </location>
</feature>
<accession>A0A1W7D4T1</accession>
<organism evidence="5 6">
    <name type="scientific">Streptomyces marincola</name>
    <dbReference type="NCBI Taxonomy" id="2878388"/>
    <lineage>
        <taxon>Bacteria</taxon>
        <taxon>Bacillati</taxon>
        <taxon>Actinomycetota</taxon>
        <taxon>Actinomycetes</taxon>
        <taxon>Kitasatosporales</taxon>
        <taxon>Streptomycetaceae</taxon>
        <taxon>Streptomyces</taxon>
    </lineage>
</organism>
<evidence type="ECO:0000259" key="4">
    <source>
        <dbReference type="SMART" id="SM00306"/>
    </source>
</evidence>
<feature type="compositionally biased region" description="Basic and acidic residues" evidence="2">
    <location>
        <begin position="502"/>
        <end position="515"/>
    </location>
</feature>
<feature type="compositionally biased region" description="Basic and acidic residues" evidence="2">
    <location>
        <begin position="948"/>
        <end position="966"/>
    </location>
</feature>
<dbReference type="EMBL" id="CP021121">
    <property type="protein sequence ID" value="ARQ71957.1"/>
    <property type="molecule type" value="Genomic_DNA"/>
</dbReference>
<feature type="compositionally biased region" description="Low complexity" evidence="2">
    <location>
        <begin position="687"/>
        <end position="715"/>
    </location>
</feature>
<dbReference type="Proteomes" id="UP000194218">
    <property type="component" value="Chromosome"/>
</dbReference>
<feature type="signal peptide" evidence="3">
    <location>
        <begin position="1"/>
        <end position="22"/>
    </location>
</feature>
<feature type="chain" id="PRO_5012303637" description="Hint domain-containing protein" evidence="3">
    <location>
        <begin position="23"/>
        <end position="1382"/>
    </location>
</feature>
<keyword evidence="1" id="KW-0175">Coiled coil</keyword>
<evidence type="ECO:0000313" key="6">
    <source>
        <dbReference type="Proteomes" id="UP000194218"/>
    </source>
</evidence>
<feature type="compositionally biased region" description="Basic and acidic residues" evidence="2">
    <location>
        <begin position="894"/>
        <end position="903"/>
    </location>
</feature>